<gene>
    <name evidence="7" type="primary">cysP</name>
    <name evidence="8" type="ORF">ADS79_32195</name>
    <name evidence="7" type="ORF">BRE01_28370</name>
</gene>
<keyword evidence="5 6" id="KW-0472">Membrane</keyword>
<dbReference type="InterPro" id="IPR001204">
    <property type="entry name" value="Phos_transporter"/>
</dbReference>
<dbReference type="PATRIC" id="fig|54915.3.peg.537"/>
<evidence type="ECO:0000313" key="7">
    <source>
        <dbReference type="EMBL" id="GED69135.1"/>
    </source>
</evidence>
<dbReference type="PANTHER" id="PTHR11101:SF80">
    <property type="entry name" value="PHOSPHATE TRANSPORTER"/>
    <property type="match status" value="1"/>
</dbReference>
<evidence type="ECO:0000256" key="1">
    <source>
        <dbReference type="ARBA" id="ARBA00004141"/>
    </source>
</evidence>
<dbReference type="AlphaFoldDB" id="A0A0K9YIW0"/>
<evidence type="ECO:0000256" key="5">
    <source>
        <dbReference type="ARBA" id="ARBA00023136"/>
    </source>
</evidence>
<keyword evidence="2 6" id="KW-0813">Transport</keyword>
<accession>A0A0K9YIW0</accession>
<dbReference type="OrthoDB" id="19855at2"/>
<evidence type="ECO:0000256" key="6">
    <source>
        <dbReference type="RuleBase" id="RU363058"/>
    </source>
</evidence>
<dbReference type="GO" id="GO:0005315">
    <property type="term" value="F:phosphate transmembrane transporter activity"/>
    <property type="evidence" value="ECO:0007669"/>
    <property type="project" value="InterPro"/>
</dbReference>
<name>A0A0K9YIW0_9BACL</name>
<dbReference type="EMBL" id="LGIQ01000017">
    <property type="protein sequence ID" value="KNB68633.1"/>
    <property type="molecule type" value="Genomic_DNA"/>
</dbReference>
<evidence type="ECO:0000313" key="8">
    <source>
        <dbReference type="EMBL" id="KNB68633.1"/>
    </source>
</evidence>
<feature type="transmembrane region" description="Helical" evidence="6">
    <location>
        <begin position="268"/>
        <end position="287"/>
    </location>
</feature>
<feature type="transmembrane region" description="Helical" evidence="6">
    <location>
        <begin position="242"/>
        <end position="262"/>
    </location>
</feature>
<comment type="caution">
    <text evidence="8">The sequence shown here is derived from an EMBL/GenBank/DDBJ whole genome shotgun (WGS) entry which is preliminary data.</text>
</comment>
<comment type="similarity">
    <text evidence="6">Belongs to the inorganic phosphate transporter (PiT) (TC 2.A.20) family.</text>
</comment>
<feature type="transmembrane region" description="Helical" evidence="6">
    <location>
        <begin position="171"/>
        <end position="189"/>
    </location>
</feature>
<feature type="transmembrane region" description="Helical" evidence="6">
    <location>
        <begin position="42"/>
        <end position="58"/>
    </location>
</feature>
<evidence type="ECO:0000256" key="2">
    <source>
        <dbReference type="ARBA" id="ARBA00022448"/>
    </source>
</evidence>
<dbReference type="Proteomes" id="UP000036834">
    <property type="component" value="Unassembled WGS sequence"/>
</dbReference>
<dbReference type="STRING" id="54915.ADS79_32195"/>
<feature type="transmembrane region" description="Helical" evidence="6">
    <location>
        <begin position="299"/>
        <end position="319"/>
    </location>
</feature>
<dbReference type="Proteomes" id="UP000319578">
    <property type="component" value="Unassembled WGS sequence"/>
</dbReference>
<dbReference type="GO" id="GO:0016020">
    <property type="term" value="C:membrane"/>
    <property type="evidence" value="ECO:0007669"/>
    <property type="project" value="UniProtKB-SubCell"/>
</dbReference>
<keyword evidence="4 6" id="KW-1133">Transmembrane helix</keyword>
<dbReference type="GO" id="GO:0035435">
    <property type="term" value="P:phosphate ion transmembrane transport"/>
    <property type="evidence" value="ECO:0007669"/>
    <property type="project" value="TreeGrafter"/>
</dbReference>
<evidence type="ECO:0000313" key="9">
    <source>
        <dbReference type="Proteomes" id="UP000036834"/>
    </source>
</evidence>
<reference evidence="8" key="2">
    <citation type="submission" date="2015-07" db="EMBL/GenBank/DDBJ databases">
        <title>MeaNS - Measles Nucleotide Surveillance Program.</title>
        <authorList>
            <person name="Tran T."/>
            <person name="Druce J."/>
        </authorList>
    </citation>
    <scope>NUCLEOTIDE SEQUENCE</scope>
    <source>
        <strain evidence="8">DSM 9887</strain>
    </source>
</reference>
<feature type="transmembrane region" description="Helical" evidence="6">
    <location>
        <begin position="121"/>
        <end position="147"/>
    </location>
</feature>
<dbReference type="RefSeq" id="WP_049742565.1">
    <property type="nucleotide sequence ID" value="NZ_BJON01000011.1"/>
</dbReference>
<reference evidence="7 10" key="3">
    <citation type="submission" date="2019-06" db="EMBL/GenBank/DDBJ databases">
        <title>Whole genome shotgun sequence of Brevibacillus reuszeri NBRC 15719.</title>
        <authorList>
            <person name="Hosoyama A."/>
            <person name="Uohara A."/>
            <person name="Ohji S."/>
            <person name="Ichikawa N."/>
        </authorList>
    </citation>
    <scope>NUCLEOTIDE SEQUENCE [LARGE SCALE GENOMIC DNA]</scope>
    <source>
        <strain evidence="7 10">NBRC 15719</strain>
    </source>
</reference>
<keyword evidence="6" id="KW-0592">Phosphate transport</keyword>
<feature type="transmembrane region" description="Helical" evidence="6">
    <location>
        <begin position="325"/>
        <end position="347"/>
    </location>
</feature>
<dbReference type="PANTHER" id="PTHR11101">
    <property type="entry name" value="PHOSPHATE TRANSPORTER"/>
    <property type="match status" value="1"/>
</dbReference>
<evidence type="ECO:0000256" key="4">
    <source>
        <dbReference type="ARBA" id="ARBA00022989"/>
    </source>
</evidence>
<sequence length="361" mass="37419">MDWSYVAIAIALFFAMNIGASGTAASMGAAYGSGAVKNRRIAMLLVAIAALLGAVLGGKEVVKTISGGIIPVTLMSVEVVVIVLASATFTLFGANLLGIPLSTSEVTVGSIVGVGLAYQSLYVSQLLVIVSFWLLVPAAAFVGAYFSGKLIRRVQERWPNLQKPGSKGERWLSLLLVGCGVYEAFSAGMNNVANAVGPLVGAGLMTSDSGVWLGGFAVALGCVLLGGKVLETNGKKITSLSLLQGSTISFTGGTLVIVASVFGIPVPLTQATTCAILGVGTAEKGFVLWQKGIIKQIMMVWIVSPVSSLVVSFAFVHLFLRADLYTLVVLVSVFVATLGFVALIRLVRRENSSINDQGGGI</sequence>
<evidence type="ECO:0000313" key="10">
    <source>
        <dbReference type="Proteomes" id="UP000319578"/>
    </source>
</evidence>
<dbReference type="Pfam" id="PF01384">
    <property type="entry name" value="PHO4"/>
    <property type="match status" value="1"/>
</dbReference>
<comment type="subcellular location">
    <subcellularLocation>
        <location evidence="1 6">Membrane</location>
        <topology evidence="1 6">Multi-pass membrane protein</topology>
    </subcellularLocation>
</comment>
<proteinExistence type="inferred from homology"/>
<evidence type="ECO:0000256" key="3">
    <source>
        <dbReference type="ARBA" id="ARBA00022692"/>
    </source>
</evidence>
<reference evidence="9" key="1">
    <citation type="submission" date="2015-07" db="EMBL/GenBank/DDBJ databases">
        <title>Genome sequencing project for genomic taxonomy and phylogenomics of Bacillus-like bacteria.</title>
        <authorList>
            <person name="Liu B."/>
            <person name="Wang J."/>
            <person name="Zhu Y."/>
            <person name="Liu G."/>
            <person name="Chen Q."/>
            <person name="Chen Z."/>
            <person name="Lan J."/>
            <person name="Che J."/>
            <person name="Ge C."/>
            <person name="Shi H."/>
            <person name="Pan Z."/>
            <person name="Liu X."/>
        </authorList>
    </citation>
    <scope>NUCLEOTIDE SEQUENCE [LARGE SCALE GENOMIC DNA]</scope>
    <source>
        <strain evidence="9">DSM 9887</strain>
    </source>
</reference>
<keyword evidence="10" id="KW-1185">Reference proteome</keyword>
<keyword evidence="3 6" id="KW-0812">Transmembrane</keyword>
<dbReference type="EMBL" id="BJON01000011">
    <property type="protein sequence ID" value="GED69135.1"/>
    <property type="molecule type" value="Genomic_DNA"/>
</dbReference>
<feature type="transmembrane region" description="Helical" evidence="6">
    <location>
        <begin position="209"/>
        <end position="230"/>
    </location>
</feature>
<organism evidence="8 9">
    <name type="scientific">Brevibacillus reuszeri</name>
    <dbReference type="NCBI Taxonomy" id="54915"/>
    <lineage>
        <taxon>Bacteria</taxon>
        <taxon>Bacillati</taxon>
        <taxon>Bacillota</taxon>
        <taxon>Bacilli</taxon>
        <taxon>Bacillales</taxon>
        <taxon>Paenibacillaceae</taxon>
        <taxon>Brevibacillus</taxon>
    </lineage>
</organism>
<protein>
    <recommendedName>
        <fullName evidence="6">Phosphate transporter</fullName>
    </recommendedName>
</protein>